<feature type="region of interest" description="Disordered" evidence="6">
    <location>
        <begin position="226"/>
        <end position="258"/>
    </location>
</feature>
<dbReference type="GO" id="GO:0005615">
    <property type="term" value="C:extracellular space"/>
    <property type="evidence" value="ECO:0007669"/>
    <property type="project" value="TreeGrafter"/>
</dbReference>
<proteinExistence type="inferred from homology"/>
<protein>
    <submittedName>
        <fullName evidence="9">TGF-beta propeptide domain-containing protein</fullName>
    </submittedName>
</protein>
<organism evidence="8 9">
    <name type="scientific">Plectus sambesii</name>
    <dbReference type="NCBI Taxonomy" id="2011161"/>
    <lineage>
        <taxon>Eukaryota</taxon>
        <taxon>Metazoa</taxon>
        <taxon>Ecdysozoa</taxon>
        <taxon>Nematoda</taxon>
        <taxon>Chromadorea</taxon>
        <taxon>Plectida</taxon>
        <taxon>Plectina</taxon>
        <taxon>Plectoidea</taxon>
        <taxon>Plectidae</taxon>
        <taxon>Plectus</taxon>
    </lineage>
</organism>
<reference evidence="9" key="1">
    <citation type="submission" date="2022-11" db="UniProtKB">
        <authorList>
            <consortium name="WormBaseParasite"/>
        </authorList>
    </citation>
    <scope>IDENTIFICATION</scope>
</reference>
<dbReference type="InterPro" id="IPR015615">
    <property type="entry name" value="TGF-beta-rel"/>
</dbReference>
<dbReference type="GO" id="GO:0005125">
    <property type="term" value="F:cytokine activity"/>
    <property type="evidence" value="ECO:0007669"/>
    <property type="project" value="TreeGrafter"/>
</dbReference>
<evidence type="ECO:0000256" key="7">
    <source>
        <dbReference type="SAM" id="SignalP"/>
    </source>
</evidence>
<comment type="similarity">
    <text evidence="2">Belongs to the TGF-beta family.</text>
</comment>
<evidence type="ECO:0000256" key="5">
    <source>
        <dbReference type="ARBA" id="ARBA00023180"/>
    </source>
</evidence>
<name>A0A914UPV0_9BILA</name>
<keyword evidence="8" id="KW-1185">Reference proteome</keyword>
<keyword evidence="5" id="KW-0325">Glycoprotein</keyword>
<evidence type="ECO:0000313" key="8">
    <source>
        <dbReference type="Proteomes" id="UP000887566"/>
    </source>
</evidence>
<dbReference type="PANTHER" id="PTHR11848">
    <property type="entry name" value="TGF-BETA FAMILY"/>
    <property type="match status" value="1"/>
</dbReference>
<keyword evidence="4 7" id="KW-0732">Signal</keyword>
<feature type="signal peptide" evidence="7">
    <location>
        <begin position="1"/>
        <end position="26"/>
    </location>
</feature>
<evidence type="ECO:0000256" key="2">
    <source>
        <dbReference type="ARBA" id="ARBA00006656"/>
    </source>
</evidence>
<dbReference type="WBParaSite" id="PSAMB.scaffold1165size35096.g11582.t1">
    <property type="protein sequence ID" value="PSAMB.scaffold1165size35096.g11582.t1"/>
    <property type="gene ID" value="PSAMB.scaffold1165size35096.g11582"/>
</dbReference>
<comment type="subcellular location">
    <subcellularLocation>
        <location evidence="1">Secreted</location>
    </subcellularLocation>
</comment>
<dbReference type="Gene3D" id="2.60.120.970">
    <property type="match status" value="1"/>
</dbReference>
<dbReference type="PANTHER" id="PTHR11848:SF310">
    <property type="entry name" value="PROTEIN 60A-RELATED"/>
    <property type="match status" value="1"/>
</dbReference>
<dbReference type="AlphaFoldDB" id="A0A914UPV0"/>
<evidence type="ECO:0000256" key="6">
    <source>
        <dbReference type="SAM" id="MobiDB-lite"/>
    </source>
</evidence>
<keyword evidence="3" id="KW-0964">Secreted</keyword>
<evidence type="ECO:0000256" key="4">
    <source>
        <dbReference type="ARBA" id="ARBA00022729"/>
    </source>
</evidence>
<dbReference type="Proteomes" id="UP000887566">
    <property type="component" value="Unplaced"/>
</dbReference>
<accession>A0A914UPV0</accession>
<evidence type="ECO:0000256" key="1">
    <source>
        <dbReference type="ARBA" id="ARBA00004613"/>
    </source>
</evidence>
<evidence type="ECO:0000256" key="3">
    <source>
        <dbReference type="ARBA" id="ARBA00022525"/>
    </source>
</evidence>
<sequence>MQFGDFSPVPLRFLLLFLVETGFVSALLQGGKTLTPPELDAFRSTFLSKMGVTSTPAAPFTASPIPNYLWDIYSAIRHGGRNGVNVPEFADCVRNYFPNQTIIDDQGLLHLHFNLSSEKSVTDQRLRVELRVRHPDILQNSPGRIALYEVIDGCRDVRRLLDTKVIKDMKKTDWISLDASPAVSRTLSLHLIVAMVDVNSTEHFANHSISSAAIVIFSVSEDSAKSARPKRSTAQETEADEEAQSRRRWKNGQAAQEPKIRSRVAPIRQICQRHAVYVDFVQLNWQHYCATRCYRTQL</sequence>
<feature type="chain" id="PRO_5037869694" evidence="7">
    <location>
        <begin position="27"/>
        <end position="298"/>
    </location>
</feature>
<evidence type="ECO:0000313" key="9">
    <source>
        <dbReference type="WBParaSite" id="PSAMB.scaffold1165size35096.g11582.t1"/>
    </source>
</evidence>